<evidence type="ECO:0000313" key="1">
    <source>
        <dbReference type="EMBL" id="KAG7090021.1"/>
    </source>
</evidence>
<dbReference type="AlphaFoldDB" id="A0A9P7RVL2"/>
<dbReference type="RefSeq" id="XP_043006491.1">
    <property type="nucleotide sequence ID" value="XM_043156702.1"/>
</dbReference>
<dbReference type="KEGG" id="more:E1B28_011642"/>
<evidence type="ECO:0000313" key="2">
    <source>
        <dbReference type="Proteomes" id="UP001049176"/>
    </source>
</evidence>
<proteinExistence type="predicted"/>
<organism evidence="1 2">
    <name type="scientific">Marasmius oreades</name>
    <name type="common">fairy-ring Marasmius</name>
    <dbReference type="NCBI Taxonomy" id="181124"/>
    <lineage>
        <taxon>Eukaryota</taxon>
        <taxon>Fungi</taxon>
        <taxon>Dikarya</taxon>
        <taxon>Basidiomycota</taxon>
        <taxon>Agaricomycotina</taxon>
        <taxon>Agaricomycetes</taxon>
        <taxon>Agaricomycetidae</taxon>
        <taxon>Agaricales</taxon>
        <taxon>Marasmiineae</taxon>
        <taxon>Marasmiaceae</taxon>
        <taxon>Marasmius</taxon>
    </lineage>
</organism>
<dbReference type="Proteomes" id="UP001049176">
    <property type="component" value="Chromosome 7"/>
</dbReference>
<sequence>MLECRGLIWNLCKRNIQDWLLRREKFLAHAGGGNDPIARDVETVHGFVGKPRNGSYILHPSHLRLPGISETASVFAGIEVTREPIPAVLVIYVPPPLSF</sequence>
<dbReference type="GeneID" id="66080717"/>
<name>A0A9P7RVL2_9AGAR</name>
<protein>
    <submittedName>
        <fullName evidence="1">Uncharacterized protein</fullName>
    </submittedName>
</protein>
<accession>A0A9P7RVL2</accession>
<dbReference type="EMBL" id="CM032187">
    <property type="protein sequence ID" value="KAG7090021.1"/>
    <property type="molecule type" value="Genomic_DNA"/>
</dbReference>
<gene>
    <name evidence="1" type="ORF">E1B28_011642</name>
</gene>
<keyword evidence="2" id="KW-1185">Reference proteome</keyword>
<comment type="caution">
    <text evidence="1">The sequence shown here is derived from an EMBL/GenBank/DDBJ whole genome shotgun (WGS) entry which is preliminary data.</text>
</comment>
<reference evidence="1" key="1">
    <citation type="journal article" date="2021" name="Genome Biol. Evol.">
        <title>The assembled and annotated genome of the fairy-ring fungus Marasmius oreades.</title>
        <authorList>
            <person name="Hiltunen M."/>
            <person name="Ament-Velasquez S.L."/>
            <person name="Johannesson H."/>
        </authorList>
    </citation>
    <scope>NUCLEOTIDE SEQUENCE</scope>
    <source>
        <strain evidence="1">03SP1</strain>
    </source>
</reference>
<dbReference type="OrthoDB" id="5422153at2759"/>